<reference evidence="1 2" key="1">
    <citation type="journal article" date="2018" name="Genomics">
        <title>Molecular footprints of inshore aquatic adaptation in Indo-Pacific humpback dolphin (Sousa chinensis).</title>
        <authorList>
            <person name="Ming Y."/>
            <person name="Jian J."/>
            <person name="Yu F."/>
            <person name="Yu X."/>
            <person name="Wang J."/>
            <person name="Liu W."/>
        </authorList>
    </citation>
    <scope>NUCLEOTIDE SEQUENCE [LARGE SCALE GENOMIC DNA]</scope>
    <source>
        <strain evidence="1">MY-2018</strain>
        <tissue evidence="1">Skin</tissue>
    </source>
</reference>
<dbReference type="Proteomes" id="UP000295264">
    <property type="component" value="Unassembled WGS sequence"/>
</dbReference>
<evidence type="ECO:0000313" key="2">
    <source>
        <dbReference type="Proteomes" id="UP000295264"/>
    </source>
</evidence>
<gene>
    <name evidence="1" type="ORF">DBR06_SOUSAS2410113</name>
</gene>
<accession>A0A484H1R6</accession>
<keyword evidence="2" id="KW-1185">Reference proteome</keyword>
<protein>
    <submittedName>
        <fullName evidence="1">Uncharacterized protein</fullName>
    </submittedName>
</protein>
<comment type="caution">
    <text evidence="1">The sequence shown here is derived from an EMBL/GenBank/DDBJ whole genome shotgun (WGS) entry which is preliminary data.</text>
</comment>
<feature type="non-terminal residue" evidence="1">
    <location>
        <position position="1"/>
    </location>
</feature>
<dbReference type="PRINTS" id="PR02004">
    <property type="entry name" value="RELAXIN"/>
</dbReference>
<proteinExistence type="predicted"/>
<dbReference type="GO" id="GO:0005576">
    <property type="term" value="C:extracellular region"/>
    <property type="evidence" value="ECO:0007669"/>
    <property type="project" value="InterPro"/>
</dbReference>
<feature type="non-terminal residue" evidence="1">
    <location>
        <position position="49"/>
    </location>
</feature>
<dbReference type="AlphaFoldDB" id="A0A484H1R6"/>
<sequence>EILLSSINKHAETLNTMSESIPNLPQELKTTLSERQPSLMEVLLSEQKE</sequence>
<dbReference type="EMBL" id="QWLN02000859">
    <property type="protein sequence ID" value="TEA41853.1"/>
    <property type="molecule type" value="Genomic_DNA"/>
</dbReference>
<name>A0A484H1R6_SOUCH</name>
<dbReference type="InterPro" id="IPR022421">
    <property type="entry name" value="Relaxin"/>
</dbReference>
<evidence type="ECO:0000313" key="1">
    <source>
        <dbReference type="EMBL" id="TEA41853.1"/>
    </source>
</evidence>
<dbReference type="GO" id="GO:0005179">
    <property type="term" value="F:hormone activity"/>
    <property type="evidence" value="ECO:0007669"/>
    <property type="project" value="InterPro"/>
</dbReference>
<organism evidence="1 2">
    <name type="scientific">Sousa chinensis</name>
    <name type="common">Indo-pacific humpbacked dolphin</name>
    <name type="synonym">Steno chinensis</name>
    <dbReference type="NCBI Taxonomy" id="103600"/>
    <lineage>
        <taxon>Eukaryota</taxon>
        <taxon>Metazoa</taxon>
        <taxon>Chordata</taxon>
        <taxon>Craniata</taxon>
        <taxon>Vertebrata</taxon>
        <taxon>Euteleostomi</taxon>
        <taxon>Mammalia</taxon>
        <taxon>Eutheria</taxon>
        <taxon>Laurasiatheria</taxon>
        <taxon>Artiodactyla</taxon>
        <taxon>Whippomorpha</taxon>
        <taxon>Cetacea</taxon>
        <taxon>Odontoceti</taxon>
        <taxon>Delphinidae</taxon>
        <taxon>Sousa</taxon>
    </lineage>
</organism>